<dbReference type="CDD" id="cd03011">
    <property type="entry name" value="TlpA_like_ScsD_MtbDsbE"/>
    <property type="match status" value="1"/>
</dbReference>
<dbReference type="EMBL" id="JBAKAZ010000015">
    <property type="protein sequence ID" value="MEL0629143.1"/>
    <property type="molecule type" value="Genomic_DNA"/>
</dbReference>
<dbReference type="PROSITE" id="PS51352">
    <property type="entry name" value="THIOREDOXIN_2"/>
    <property type="match status" value="1"/>
</dbReference>
<dbReference type="Proteomes" id="UP001369082">
    <property type="component" value="Unassembled WGS sequence"/>
</dbReference>
<dbReference type="PANTHER" id="PTHR42852:SF17">
    <property type="entry name" value="THIOREDOXIN-LIKE PROTEIN HI_1115"/>
    <property type="match status" value="1"/>
</dbReference>
<dbReference type="Gene3D" id="3.40.30.10">
    <property type="entry name" value="Glutaredoxin"/>
    <property type="match status" value="1"/>
</dbReference>
<feature type="domain" description="Thioredoxin" evidence="1">
    <location>
        <begin position="39"/>
        <end position="171"/>
    </location>
</feature>
<gene>
    <name evidence="2" type="ORF">V6256_05940</name>
</gene>
<dbReference type="InterPro" id="IPR013766">
    <property type="entry name" value="Thioredoxin_domain"/>
</dbReference>
<evidence type="ECO:0000259" key="1">
    <source>
        <dbReference type="PROSITE" id="PS51352"/>
    </source>
</evidence>
<protein>
    <submittedName>
        <fullName evidence="2">Protein disulfide oxidoreductase</fullName>
    </submittedName>
</protein>
<organism evidence="2 3">
    <name type="scientific">Psychromonas aquatilis</name>
    <dbReference type="NCBI Taxonomy" id="2005072"/>
    <lineage>
        <taxon>Bacteria</taxon>
        <taxon>Pseudomonadati</taxon>
        <taxon>Pseudomonadota</taxon>
        <taxon>Gammaproteobacteria</taxon>
        <taxon>Alteromonadales</taxon>
        <taxon>Psychromonadaceae</taxon>
        <taxon>Psychromonas</taxon>
    </lineage>
</organism>
<comment type="caution">
    <text evidence="2">The sequence shown here is derived from an EMBL/GenBank/DDBJ whole genome shotgun (WGS) entry which is preliminary data.</text>
</comment>
<evidence type="ECO:0000313" key="2">
    <source>
        <dbReference type="EMBL" id="MEL0629143.1"/>
    </source>
</evidence>
<reference evidence="2 3" key="1">
    <citation type="submission" date="2024-02" db="EMBL/GenBank/DDBJ databases">
        <title>Bacteria isolated from the canopy kelp, Nereocystis luetkeana.</title>
        <authorList>
            <person name="Pfister C.A."/>
            <person name="Younker I.T."/>
            <person name="Light S.H."/>
        </authorList>
    </citation>
    <scope>NUCLEOTIDE SEQUENCE [LARGE SCALE GENOMIC DNA]</scope>
    <source>
        <strain evidence="2 3">TI.1.05</strain>
    </source>
</reference>
<dbReference type="RefSeq" id="WP_341597154.1">
    <property type="nucleotide sequence ID" value="NZ_JBAKAZ010000015.1"/>
</dbReference>
<name>A0ABU9GPB7_9GAMM</name>
<proteinExistence type="predicted"/>
<dbReference type="PANTHER" id="PTHR42852">
    <property type="entry name" value="THIOL:DISULFIDE INTERCHANGE PROTEIN DSBE"/>
    <property type="match status" value="1"/>
</dbReference>
<sequence>MTEENKSKKTWFSRIKSIALYVFFALALGWGVDFWRAQSIVSGKAPELIATSVQGENIDLIAMSQDKPVMVYFWATWCSVCSFVSPSVDFVDNQMQVVSVALNSGGNERVAQYLSAKDYDFTVVNDEKGHIGKAWEISLTPTIIVVDKGVITSVTTGFTSPFGMWARMLFS</sequence>
<evidence type="ECO:0000313" key="3">
    <source>
        <dbReference type="Proteomes" id="UP001369082"/>
    </source>
</evidence>
<dbReference type="InterPro" id="IPR000866">
    <property type="entry name" value="AhpC/TSA"/>
</dbReference>
<dbReference type="SUPFAM" id="SSF52833">
    <property type="entry name" value="Thioredoxin-like"/>
    <property type="match status" value="1"/>
</dbReference>
<dbReference type="Pfam" id="PF00578">
    <property type="entry name" value="AhpC-TSA"/>
    <property type="match status" value="1"/>
</dbReference>
<keyword evidence="3" id="KW-1185">Reference proteome</keyword>
<dbReference type="InterPro" id="IPR036249">
    <property type="entry name" value="Thioredoxin-like_sf"/>
</dbReference>
<accession>A0ABU9GPB7</accession>
<dbReference type="InterPro" id="IPR050553">
    <property type="entry name" value="Thioredoxin_ResA/DsbE_sf"/>
</dbReference>